<evidence type="ECO:0000256" key="1">
    <source>
        <dbReference type="SAM" id="MobiDB-lite"/>
    </source>
</evidence>
<dbReference type="GO" id="GO:0042026">
    <property type="term" value="P:protein refolding"/>
    <property type="evidence" value="ECO:0007669"/>
    <property type="project" value="TreeGrafter"/>
</dbReference>
<sequence>MTEDFYDLLEISSDASQDEIKDAYREQVRVYHPDHNDDSRARAQFTAIKKAYDILGDPVERKAYDRLGHETYVAKRTSGLPSPDVWRSDDSSDEDDEDDDADAEATATAGASAAGSSATGGSTTSTGSGSAAGSGAGSASGTTTSSGSTSSGSTSSGSTASSSSQTAGAAGAAGTAAGSTSKRRESRTSDGTDTEAARERTAGTTGATATSADSTADNAVVRWWRRQNFGLPLLWLSLVVYVAGLGQFASANTGALETLRNEVTAVGADPGELLAVLESGRYGLETTVGFVTGAELVAPPLEPIQWYGGLAGVVVATLAAVLVARFVREGDTWRSVTIDETIVVALAVGTTTALVGGPLLAGTVLLPLLFGVIVFKTRQGPGWTPTYLYVLPVLAPTAGFAAAMAGHATLVVDLVAFVLVPVVGALCLPIRATIRTRFGR</sequence>
<feature type="transmembrane region" description="Helical" evidence="2">
    <location>
        <begin position="359"/>
        <end position="375"/>
    </location>
</feature>
<gene>
    <name evidence="4" type="ORF">CV102_10025</name>
</gene>
<reference evidence="4" key="1">
    <citation type="submission" date="2017-11" db="EMBL/GenBank/DDBJ databases">
        <authorList>
            <person name="Kajale S.C."/>
            <person name="Sharma A."/>
        </authorList>
    </citation>
    <scope>NUCLEOTIDE SEQUENCE</scope>
    <source>
        <strain evidence="4">LS1_42</strain>
    </source>
</reference>
<organism evidence="4 5">
    <name type="scientific">Natronococcus pandeyae</name>
    <dbReference type="NCBI Taxonomy" id="2055836"/>
    <lineage>
        <taxon>Archaea</taxon>
        <taxon>Methanobacteriati</taxon>
        <taxon>Methanobacteriota</taxon>
        <taxon>Stenosarchaea group</taxon>
        <taxon>Halobacteria</taxon>
        <taxon>Halobacteriales</taxon>
        <taxon>Natrialbaceae</taxon>
        <taxon>Natronococcus</taxon>
    </lineage>
</organism>
<feature type="compositionally biased region" description="Acidic residues" evidence="1">
    <location>
        <begin position="91"/>
        <end position="103"/>
    </location>
</feature>
<feature type="region of interest" description="Disordered" evidence="1">
    <location>
        <begin position="73"/>
        <end position="212"/>
    </location>
</feature>
<dbReference type="OrthoDB" id="11397at2157"/>
<evidence type="ECO:0000313" key="4">
    <source>
        <dbReference type="EMBL" id="TYL38838.1"/>
    </source>
</evidence>
<dbReference type="PANTHER" id="PTHR43096">
    <property type="entry name" value="DNAJ HOMOLOG 1, MITOCHONDRIAL-RELATED"/>
    <property type="match status" value="1"/>
</dbReference>
<accession>A0A8J8Q5A1</accession>
<feature type="compositionally biased region" description="Basic and acidic residues" evidence="1">
    <location>
        <begin position="182"/>
        <end position="201"/>
    </location>
</feature>
<dbReference type="InterPro" id="IPR036869">
    <property type="entry name" value="J_dom_sf"/>
</dbReference>
<comment type="caution">
    <text evidence="4">The sequence shown here is derived from an EMBL/GenBank/DDBJ whole genome shotgun (WGS) entry which is preliminary data.</text>
</comment>
<dbReference type="SUPFAM" id="SSF46565">
    <property type="entry name" value="Chaperone J-domain"/>
    <property type="match status" value="1"/>
</dbReference>
<dbReference type="PROSITE" id="PS50076">
    <property type="entry name" value="DNAJ_2"/>
    <property type="match status" value="1"/>
</dbReference>
<evidence type="ECO:0000256" key="2">
    <source>
        <dbReference type="SAM" id="Phobius"/>
    </source>
</evidence>
<feature type="transmembrane region" description="Helical" evidence="2">
    <location>
        <begin position="304"/>
        <end position="324"/>
    </location>
</feature>
<dbReference type="AlphaFoldDB" id="A0A8J8Q5A1"/>
<keyword evidence="2" id="KW-1133">Transmembrane helix</keyword>
<dbReference type="PROSITE" id="PS00636">
    <property type="entry name" value="DNAJ_1"/>
    <property type="match status" value="1"/>
</dbReference>
<dbReference type="Gene3D" id="1.10.287.110">
    <property type="entry name" value="DnaJ domain"/>
    <property type="match status" value="1"/>
</dbReference>
<keyword evidence="5" id="KW-1185">Reference proteome</keyword>
<dbReference type="InterPro" id="IPR018253">
    <property type="entry name" value="DnaJ_domain_CS"/>
</dbReference>
<dbReference type="PRINTS" id="PR00625">
    <property type="entry name" value="JDOMAIN"/>
</dbReference>
<evidence type="ECO:0000259" key="3">
    <source>
        <dbReference type="PROSITE" id="PS50076"/>
    </source>
</evidence>
<dbReference type="PANTHER" id="PTHR43096:SF58">
    <property type="entry name" value="CHAPERONE DNAJ-DOMAIN SUPERFAMILY PROTEIN"/>
    <property type="match status" value="1"/>
</dbReference>
<evidence type="ECO:0000313" key="5">
    <source>
        <dbReference type="Proteomes" id="UP000766904"/>
    </source>
</evidence>
<feature type="compositionally biased region" description="Low complexity" evidence="1">
    <location>
        <begin position="202"/>
        <end position="212"/>
    </location>
</feature>
<keyword evidence="2" id="KW-0812">Transmembrane</keyword>
<dbReference type="CDD" id="cd06257">
    <property type="entry name" value="DnaJ"/>
    <property type="match status" value="1"/>
</dbReference>
<feature type="transmembrane region" description="Helical" evidence="2">
    <location>
        <begin position="414"/>
        <end position="434"/>
    </location>
</feature>
<feature type="compositionally biased region" description="Low complexity" evidence="1">
    <location>
        <begin position="139"/>
        <end position="180"/>
    </location>
</feature>
<dbReference type="RefSeq" id="WP_148857840.1">
    <property type="nucleotide sequence ID" value="NZ_PHNJ01000004.1"/>
</dbReference>
<proteinExistence type="predicted"/>
<feature type="compositionally biased region" description="Low complexity" evidence="1">
    <location>
        <begin position="104"/>
        <end position="129"/>
    </location>
</feature>
<feature type="transmembrane region" description="Helical" evidence="2">
    <location>
        <begin position="229"/>
        <end position="249"/>
    </location>
</feature>
<dbReference type="EMBL" id="PHNJ01000004">
    <property type="protein sequence ID" value="TYL38838.1"/>
    <property type="molecule type" value="Genomic_DNA"/>
</dbReference>
<feature type="domain" description="J" evidence="3">
    <location>
        <begin position="4"/>
        <end position="68"/>
    </location>
</feature>
<dbReference type="GO" id="GO:0051082">
    <property type="term" value="F:unfolded protein binding"/>
    <property type="evidence" value="ECO:0007669"/>
    <property type="project" value="TreeGrafter"/>
</dbReference>
<dbReference type="GO" id="GO:0005737">
    <property type="term" value="C:cytoplasm"/>
    <property type="evidence" value="ECO:0007669"/>
    <property type="project" value="TreeGrafter"/>
</dbReference>
<keyword evidence="2" id="KW-0472">Membrane</keyword>
<protein>
    <submittedName>
        <fullName evidence="4">Molecular chaperone DnaJ</fullName>
    </submittedName>
</protein>
<name>A0A8J8Q5A1_9EURY</name>
<dbReference type="SMART" id="SM00271">
    <property type="entry name" value="DnaJ"/>
    <property type="match status" value="1"/>
</dbReference>
<dbReference type="Proteomes" id="UP000766904">
    <property type="component" value="Unassembled WGS sequence"/>
</dbReference>
<dbReference type="Pfam" id="PF00226">
    <property type="entry name" value="DnaJ"/>
    <property type="match status" value="1"/>
</dbReference>
<dbReference type="InterPro" id="IPR001623">
    <property type="entry name" value="DnaJ_domain"/>
</dbReference>